<dbReference type="Proteomes" id="UP001141183">
    <property type="component" value="Unassembled WGS sequence"/>
</dbReference>
<keyword evidence="3" id="KW-1185">Reference proteome</keyword>
<evidence type="ECO:0000313" key="3">
    <source>
        <dbReference type="Proteomes" id="UP001141183"/>
    </source>
</evidence>
<organism evidence="2 3">
    <name type="scientific">Clostridium tertium</name>
    <dbReference type="NCBI Taxonomy" id="1559"/>
    <lineage>
        <taxon>Bacteria</taxon>
        <taxon>Bacillati</taxon>
        <taxon>Bacillota</taxon>
        <taxon>Clostridia</taxon>
        <taxon>Eubacteriales</taxon>
        <taxon>Clostridiaceae</taxon>
        <taxon>Clostridium</taxon>
    </lineage>
</organism>
<protein>
    <submittedName>
        <fullName evidence="2">Transcriptional regulator</fullName>
    </submittedName>
</protein>
<gene>
    <name evidence="2" type="ORF">NE398_11860</name>
</gene>
<feature type="coiled-coil region" evidence="1">
    <location>
        <begin position="82"/>
        <end position="123"/>
    </location>
</feature>
<dbReference type="InterPro" id="IPR006523">
    <property type="entry name" value="RinA"/>
</dbReference>
<dbReference type="Gene3D" id="1.20.5.170">
    <property type="match status" value="1"/>
</dbReference>
<dbReference type="NCBIfam" id="TIGR01636">
    <property type="entry name" value="phage_rinA"/>
    <property type="match status" value="1"/>
</dbReference>
<dbReference type="AlphaFoldDB" id="A0A9X3XMP0"/>
<evidence type="ECO:0000313" key="2">
    <source>
        <dbReference type="EMBL" id="MDC4240854.1"/>
    </source>
</evidence>
<sequence length="189" mass="22490">MDKELFRKTEGKLYRYYKSKSKIYRLKNEISFLESKLKRIESDIKNTNVTIDYYQNGAGITERVQTSSSGSSYAETEICREIEKLEKNHVDTYKKILKLKAKIEELEEFIFHMEENIGQLNEEDKRFLELKYGDEKNLIYISMTLNMSKTTAYRKREELVENIASYDDSLLSWEKFGNKLGKFKYKSMV</sequence>
<accession>A0A9X3XMP0</accession>
<proteinExistence type="predicted"/>
<dbReference type="EMBL" id="JAMRYU010000012">
    <property type="protein sequence ID" value="MDC4240854.1"/>
    <property type="molecule type" value="Genomic_DNA"/>
</dbReference>
<feature type="coiled-coil region" evidence="1">
    <location>
        <begin position="23"/>
        <end position="50"/>
    </location>
</feature>
<dbReference type="RefSeq" id="WP_195954772.1">
    <property type="nucleotide sequence ID" value="NZ_JADPEJ010000028.1"/>
</dbReference>
<comment type="caution">
    <text evidence="2">The sequence shown here is derived from an EMBL/GenBank/DDBJ whole genome shotgun (WGS) entry which is preliminary data.</text>
</comment>
<evidence type="ECO:0000256" key="1">
    <source>
        <dbReference type="SAM" id="Coils"/>
    </source>
</evidence>
<name>A0A9X3XMP0_9CLOT</name>
<reference evidence="2" key="1">
    <citation type="submission" date="2022-05" db="EMBL/GenBank/DDBJ databases">
        <title>Draft genome sequence of Clostridium tertium strain CP3 isolated from Peru.</title>
        <authorList>
            <person name="Hurtado R."/>
            <person name="Lima L."/>
            <person name="Sousa T."/>
            <person name="Jaiswal A.K."/>
            <person name="Tiwari S."/>
            <person name="Maturrano L."/>
            <person name="Brenig B."/>
            <person name="Azevedo V."/>
        </authorList>
    </citation>
    <scope>NUCLEOTIDE SEQUENCE</scope>
    <source>
        <strain evidence="2">CP3</strain>
    </source>
</reference>
<keyword evidence="1" id="KW-0175">Coiled coil</keyword>